<accession>A0A1C7D4R9</accession>
<keyword evidence="3" id="KW-1185">Reference proteome</keyword>
<dbReference type="Proteomes" id="UP000092698">
    <property type="component" value="Chromosome"/>
</dbReference>
<reference evidence="2 3" key="1">
    <citation type="submission" date="2016-07" db="EMBL/GenBank/DDBJ databases">
        <title>Complete genome sequence of Altererythrobacter namhicola JCM 16345T, containing esterase-encoding genes.</title>
        <authorList>
            <person name="Cheng H."/>
            <person name="Wu Y.-H."/>
            <person name="Jian S.-L."/>
            <person name="Huo Y.-Y."/>
            <person name="Wang C.-S."/>
            <person name="Xu X.-W."/>
        </authorList>
    </citation>
    <scope>NUCLEOTIDE SEQUENCE [LARGE SCALE GENOMIC DNA]</scope>
    <source>
        <strain evidence="2 3">JCM 16345</strain>
    </source>
</reference>
<dbReference type="Gene3D" id="1.10.10.10">
    <property type="entry name" value="Winged helix-like DNA-binding domain superfamily/Winged helix DNA-binding domain"/>
    <property type="match status" value="1"/>
</dbReference>
<dbReference type="RefSeq" id="WP_067784696.1">
    <property type="nucleotide sequence ID" value="NZ_CP016545.1"/>
</dbReference>
<proteinExistence type="predicted"/>
<dbReference type="KEGG" id="anh:A6F65_00148"/>
<dbReference type="SUPFAM" id="SSF46955">
    <property type="entry name" value="Putative DNA-binding domain"/>
    <property type="match status" value="1"/>
</dbReference>
<gene>
    <name evidence="2" type="ORF">A6F65_00148</name>
</gene>
<feature type="domain" description="Helix-turn-helix" evidence="1">
    <location>
        <begin position="15"/>
        <end position="62"/>
    </location>
</feature>
<dbReference type="Pfam" id="PF12728">
    <property type="entry name" value="HTH_17"/>
    <property type="match status" value="1"/>
</dbReference>
<evidence type="ECO:0000313" key="3">
    <source>
        <dbReference type="Proteomes" id="UP000092698"/>
    </source>
</evidence>
<dbReference type="STRING" id="645517.A6F65_00148"/>
<dbReference type="InterPro" id="IPR009061">
    <property type="entry name" value="DNA-bd_dom_put_sf"/>
</dbReference>
<protein>
    <submittedName>
        <fullName evidence="2">Helix-turn-helix domain protein</fullName>
    </submittedName>
</protein>
<dbReference type="InterPro" id="IPR036388">
    <property type="entry name" value="WH-like_DNA-bd_sf"/>
</dbReference>
<dbReference type="InterPro" id="IPR041657">
    <property type="entry name" value="HTH_17"/>
</dbReference>
<sequence>MGRVNSRLAKLHRSYDVAELAQLLGVHKHTVRSWLKDGLPVVDGTRPVLIHGDEFQVWLAKRTKSKKCPLKLGQLYCVKCREGKRPALEMVEYVPLNDTTGNLKAMCETCGSMMHRRVRRTAISAVMPKIDVQITQASPSIGVRTTPSLNTDKLAED</sequence>
<dbReference type="OrthoDB" id="8546410at2"/>
<evidence type="ECO:0000313" key="2">
    <source>
        <dbReference type="EMBL" id="ANU06476.1"/>
    </source>
</evidence>
<evidence type="ECO:0000259" key="1">
    <source>
        <dbReference type="Pfam" id="PF12728"/>
    </source>
</evidence>
<dbReference type="EMBL" id="CP016545">
    <property type="protein sequence ID" value="ANU06476.1"/>
    <property type="molecule type" value="Genomic_DNA"/>
</dbReference>
<dbReference type="AlphaFoldDB" id="A0A1C7D4R9"/>
<name>A0A1C7D4R9_9SPHN</name>
<organism evidence="2 3">
    <name type="scientific">Paraurantiacibacter namhicola</name>
    <dbReference type="NCBI Taxonomy" id="645517"/>
    <lineage>
        <taxon>Bacteria</taxon>
        <taxon>Pseudomonadati</taxon>
        <taxon>Pseudomonadota</taxon>
        <taxon>Alphaproteobacteria</taxon>
        <taxon>Sphingomonadales</taxon>
        <taxon>Erythrobacteraceae</taxon>
        <taxon>Paraurantiacibacter</taxon>
    </lineage>
</organism>